<dbReference type="OrthoDB" id="9811177at2"/>
<dbReference type="Proteomes" id="UP000298460">
    <property type="component" value="Unassembled WGS sequence"/>
</dbReference>
<dbReference type="Pfam" id="PF01863">
    <property type="entry name" value="YgjP-like"/>
    <property type="match status" value="1"/>
</dbReference>
<dbReference type="AlphaFoldDB" id="A0A4Z0R2G7"/>
<sequence>MIFKLIIDTTAISYSIRKSHRAKYVSISISEDGVHVVAPISMNDTEIISLVEKKRHWIINKYENYHQRLLQLPVEREFISGEKLLFKGDSYPLKVIESKGRFTNVNLTDGQLLVEIKVGLPFDIRREEIRRHLEKWYIREARELILERLEFFSGIIGVKVNNVRLKNQKTRWGSCSQKGNLNFNWKLVMAPLEIVDYVVVHELCHLKQMNHSARFWLLVENQIRDYRKMRKWLKENGAKLYF</sequence>
<evidence type="ECO:0000313" key="3">
    <source>
        <dbReference type="Proteomes" id="UP000298460"/>
    </source>
</evidence>
<dbReference type="InterPro" id="IPR002725">
    <property type="entry name" value="YgjP-like_metallopeptidase"/>
</dbReference>
<dbReference type="EMBL" id="SPQQ01000006">
    <property type="protein sequence ID" value="TGE36960.1"/>
    <property type="molecule type" value="Genomic_DNA"/>
</dbReference>
<feature type="domain" description="YgjP-like metallopeptidase" evidence="1">
    <location>
        <begin position="23"/>
        <end position="236"/>
    </location>
</feature>
<name>A0A4Z0R2G7_9FIRM</name>
<reference evidence="2 3" key="1">
    <citation type="submission" date="2019-03" db="EMBL/GenBank/DDBJ databases">
        <title>Draft Genome Sequence of Desulfosporosinus fructosivorans Strain 63.6F, Isolated from Marine Sediment in the Baltic Sea.</title>
        <authorList>
            <person name="Hausmann B."/>
            <person name="Vandieken V."/>
            <person name="Pjevac P."/>
            <person name="Schreck K."/>
            <person name="Herbold C.W."/>
            <person name="Loy A."/>
        </authorList>
    </citation>
    <scope>NUCLEOTIDE SEQUENCE [LARGE SCALE GENOMIC DNA]</scope>
    <source>
        <strain evidence="2 3">63.6F</strain>
    </source>
</reference>
<accession>A0A4Z0R2G7</accession>
<gene>
    <name evidence="2" type="ORF">E4K67_17855</name>
</gene>
<dbReference type="CDD" id="cd07344">
    <property type="entry name" value="M48_yhfN_like"/>
    <property type="match status" value="1"/>
</dbReference>
<keyword evidence="3" id="KW-1185">Reference proteome</keyword>
<evidence type="ECO:0000259" key="1">
    <source>
        <dbReference type="Pfam" id="PF01863"/>
    </source>
</evidence>
<protein>
    <submittedName>
        <fullName evidence="2">M48 family peptidase</fullName>
    </submittedName>
</protein>
<evidence type="ECO:0000313" key="2">
    <source>
        <dbReference type="EMBL" id="TGE36960.1"/>
    </source>
</evidence>
<proteinExistence type="predicted"/>
<organism evidence="2 3">
    <name type="scientific">Desulfosporosinus fructosivorans</name>
    <dbReference type="NCBI Taxonomy" id="2018669"/>
    <lineage>
        <taxon>Bacteria</taxon>
        <taxon>Bacillati</taxon>
        <taxon>Bacillota</taxon>
        <taxon>Clostridia</taxon>
        <taxon>Eubacteriales</taxon>
        <taxon>Desulfitobacteriaceae</taxon>
        <taxon>Desulfosporosinus</taxon>
    </lineage>
</organism>
<dbReference type="Gene3D" id="3.30.2010.10">
    <property type="entry name" value="Metalloproteases ('zincins'), catalytic domain"/>
    <property type="match status" value="1"/>
</dbReference>
<dbReference type="PANTHER" id="PTHR30399">
    <property type="entry name" value="UNCHARACTERIZED PROTEIN YGJP"/>
    <property type="match status" value="1"/>
</dbReference>
<dbReference type="PANTHER" id="PTHR30399:SF1">
    <property type="entry name" value="UTP PYROPHOSPHATASE"/>
    <property type="match status" value="1"/>
</dbReference>
<dbReference type="InterPro" id="IPR053136">
    <property type="entry name" value="UTP_pyrophosphatase-like"/>
</dbReference>
<comment type="caution">
    <text evidence="2">The sequence shown here is derived from an EMBL/GenBank/DDBJ whole genome shotgun (WGS) entry which is preliminary data.</text>
</comment>